<feature type="transmembrane region" description="Helical" evidence="5">
    <location>
        <begin position="218"/>
        <end position="238"/>
    </location>
</feature>
<dbReference type="SUPFAM" id="SSF103473">
    <property type="entry name" value="MFS general substrate transporter"/>
    <property type="match status" value="2"/>
</dbReference>
<evidence type="ECO:0000256" key="2">
    <source>
        <dbReference type="ARBA" id="ARBA00022692"/>
    </source>
</evidence>
<protein>
    <submittedName>
        <fullName evidence="7">MFS general substrate transporter</fullName>
    </submittedName>
</protein>
<evidence type="ECO:0000313" key="7">
    <source>
        <dbReference type="EMBL" id="PMD32943.1"/>
    </source>
</evidence>
<feature type="transmembrane region" description="Helical" evidence="5">
    <location>
        <begin position="384"/>
        <end position="404"/>
    </location>
</feature>
<feature type="transmembrane region" description="Helical" evidence="5">
    <location>
        <begin position="424"/>
        <end position="444"/>
    </location>
</feature>
<reference evidence="7 8" key="1">
    <citation type="submission" date="2016-04" db="EMBL/GenBank/DDBJ databases">
        <title>A degradative enzymes factory behind the ericoid mycorrhizal symbiosis.</title>
        <authorList>
            <consortium name="DOE Joint Genome Institute"/>
            <person name="Martino E."/>
            <person name="Morin E."/>
            <person name="Grelet G."/>
            <person name="Kuo A."/>
            <person name="Kohler A."/>
            <person name="Daghino S."/>
            <person name="Barry K."/>
            <person name="Choi C."/>
            <person name="Cichocki N."/>
            <person name="Clum A."/>
            <person name="Copeland A."/>
            <person name="Hainaut M."/>
            <person name="Haridas S."/>
            <person name="Labutti K."/>
            <person name="Lindquist E."/>
            <person name="Lipzen A."/>
            <person name="Khouja H.-R."/>
            <person name="Murat C."/>
            <person name="Ohm R."/>
            <person name="Olson A."/>
            <person name="Spatafora J."/>
            <person name="Veneault-Fourrey C."/>
            <person name="Henrissat B."/>
            <person name="Grigoriev I."/>
            <person name="Martin F."/>
            <person name="Perotto S."/>
        </authorList>
    </citation>
    <scope>NUCLEOTIDE SEQUENCE [LARGE SCALE GENOMIC DNA]</scope>
    <source>
        <strain evidence="7 8">F</strain>
    </source>
</reference>
<feature type="transmembrane region" description="Helical" evidence="5">
    <location>
        <begin position="512"/>
        <end position="534"/>
    </location>
</feature>
<proteinExistence type="predicted"/>
<dbReference type="EMBL" id="KZ613957">
    <property type="protein sequence ID" value="PMD32943.1"/>
    <property type="molecule type" value="Genomic_DNA"/>
</dbReference>
<evidence type="ECO:0000313" key="8">
    <source>
        <dbReference type="Proteomes" id="UP000235786"/>
    </source>
</evidence>
<feature type="transmembrane region" description="Helical" evidence="5">
    <location>
        <begin position="307"/>
        <end position="329"/>
    </location>
</feature>
<dbReference type="GO" id="GO:0005886">
    <property type="term" value="C:plasma membrane"/>
    <property type="evidence" value="ECO:0007669"/>
    <property type="project" value="TreeGrafter"/>
</dbReference>
<comment type="subcellular location">
    <subcellularLocation>
        <location evidence="1">Membrane</location>
        <topology evidence="1">Multi-pass membrane protein</topology>
    </subcellularLocation>
</comment>
<gene>
    <name evidence="7" type="ORF">L207DRAFT_548137</name>
</gene>
<keyword evidence="4 5" id="KW-0472">Membrane</keyword>
<evidence type="ECO:0000256" key="1">
    <source>
        <dbReference type="ARBA" id="ARBA00004141"/>
    </source>
</evidence>
<dbReference type="PANTHER" id="PTHR23501">
    <property type="entry name" value="MAJOR FACILITATOR SUPERFAMILY"/>
    <property type="match status" value="1"/>
</dbReference>
<accession>A0A2J6R364</accession>
<evidence type="ECO:0000259" key="6">
    <source>
        <dbReference type="PROSITE" id="PS50850"/>
    </source>
</evidence>
<feature type="transmembrane region" description="Helical" evidence="5">
    <location>
        <begin position="244"/>
        <end position="267"/>
    </location>
</feature>
<organism evidence="7 8">
    <name type="scientific">Hyaloscypha variabilis (strain UAMH 11265 / GT02V1 / F)</name>
    <name type="common">Meliniomyces variabilis</name>
    <dbReference type="NCBI Taxonomy" id="1149755"/>
    <lineage>
        <taxon>Eukaryota</taxon>
        <taxon>Fungi</taxon>
        <taxon>Dikarya</taxon>
        <taxon>Ascomycota</taxon>
        <taxon>Pezizomycotina</taxon>
        <taxon>Leotiomycetes</taxon>
        <taxon>Helotiales</taxon>
        <taxon>Hyaloscyphaceae</taxon>
        <taxon>Hyaloscypha</taxon>
        <taxon>Hyaloscypha variabilis</taxon>
    </lineage>
</organism>
<feature type="transmembrane region" description="Helical" evidence="5">
    <location>
        <begin position="189"/>
        <end position="206"/>
    </location>
</feature>
<dbReference type="GO" id="GO:0022857">
    <property type="term" value="F:transmembrane transporter activity"/>
    <property type="evidence" value="ECO:0007669"/>
    <property type="project" value="InterPro"/>
</dbReference>
<dbReference type="InterPro" id="IPR020846">
    <property type="entry name" value="MFS_dom"/>
</dbReference>
<dbReference type="Gene3D" id="1.20.1720.10">
    <property type="entry name" value="Multidrug resistance protein D"/>
    <property type="match status" value="1"/>
</dbReference>
<dbReference type="AlphaFoldDB" id="A0A2J6R364"/>
<name>A0A2J6R364_HYAVF</name>
<evidence type="ECO:0000256" key="3">
    <source>
        <dbReference type="ARBA" id="ARBA00022989"/>
    </source>
</evidence>
<feature type="transmembrane region" description="Helical" evidence="5">
    <location>
        <begin position="129"/>
        <end position="147"/>
    </location>
</feature>
<dbReference type="Pfam" id="PF07690">
    <property type="entry name" value="MFS_1"/>
    <property type="match status" value="1"/>
</dbReference>
<keyword evidence="8" id="KW-1185">Reference proteome</keyword>
<dbReference type="OrthoDB" id="6770063at2759"/>
<keyword evidence="3 5" id="KW-1133">Transmembrane helix</keyword>
<keyword evidence="2 5" id="KW-0812">Transmembrane</keyword>
<feature type="transmembrane region" description="Helical" evidence="5">
    <location>
        <begin position="159"/>
        <end position="177"/>
    </location>
</feature>
<feature type="transmembrane region" description="Helical" evidence="5">
    <location>
        <begin position="475"/>
        <end position="491"/>
    </location>
</feature>
<sequence length="646" mass="71084">MALLFIYLRRRYKKRQAAQDIDELTEDKEHNEAPLCEHQLAAANAANKNNAAALLQEKDPSSDQAHMANEKRGAKHCPECIAESKRARAYRWKLILSLLIPNMMASMDTTITATALPIIASHFNKLNQFNWIVTAFTLASSSSVLMYGQISDVFGRHDVIQAAILFVLIGSVLGAGAQNWPMLLLGRGFQGLGFSGLSVVTRLILADKVSLRENSKNNTLFAMLNGLSVGTGPVIGGYLTYKASWRWCFIINVPIAVVSHVTVFLLLRNELIKAQPHKREEEDGTITVIETPTLLDKLSIIDYGGMLLFFFGVGLIILGLTWGGIIYSWHSAATLAPLIIGIILFLLFFIWEYLMCPGRKLARIFTSQSPMIPLSIFAAKDMSLLAYLNFSTGMALYSAFYFVGVWFTVVKNYDSGKSGTQLTYYLPGLGVGVYSAMFLCNVWPRMTFWPLFFGSILEPIGVGMLTWALGNNGRPSVVCGLLGFAGVGTGLRMMPGMLHAVGIQSRLKARGLAIMNFTFGFGGTVGISVMSSVFSNKLVNQIGSVTHVSTNTTASVESISALPPEVQIIVRGWFSDSIYWAYISILPFLGLAGVLAFLLGNVEITREKQDEQGEFDSSGNVEDVPFLWWLATARRRRVVREAQAVE</sequence>
<feature type="domain" description="Major facilitator superfamily (MFS) profile" evidence="6">
    <location>
        <begin position="94"/>
        <end position="608"/>
    </location>
</feature>
<feature type="transmembrane region" description="Helical" evidence="5">
    <location>
        <begin position="94"/>
        <end position="123"/>
    </location>
</feature>
<dbReference type="InterPro" id="IPR011701">
    <property type="entry name" value="MFS"/>
</dbReference>
<dbReference type="Proteomes" id="UP000235786">
    <property type="component" value="Unassembled WGS sequence"/>
</dbReference>
<dbReference type="PROSITE" id="PS50850">
    <property type="entry name" value="MFS"/>
    <property type="match status" value="1"/>
</dbReference>
<evidence type="ECO:0000256" key="4">
    <source>
        <dbReference type="ARBA" id="ARBA00023136"/>
    </source>
</evidence>
<dbReference type="InterPro" id="IPR036259">
    <property type="entry name" value="MFS_trans_sf"/>
</dbReference>
<evidence type="ECO:0000256" key="5">
    <source>
        <dbReference type="SAM" id="Phobius"/>
    </source>
</evidence>
<feature type="transmembrane region" description="Helical" evidence="5">
    <location>
        <begin position="579"/>
        <end position="599"/>
    </location>
</feature>
<dbReference type="PANTHER" id="PTHR23501:SF39">
    <property type="entry name" value="MULTIDRUG TRANSPORTER, PUTATIVE (AFU_ORTHOLOGUE AFUA_1G05010)-RELATED"/>
    <property type="match status" value="1"/>
</dbReference>
<feature type="transmembrane region" description="Helical" evidence="5">
    <location>
        <begin position="451"/>
        <end position="469"/>
    </location>
</feature>
<feature type="transmembrane region" description="Helical" evidence="5">
    <location>
        <begin position="335"/>
        <end position="354"/>
    </location>
</feature>